<dbReference type="PANTHER" id="PTHR47506:SF1">
    <property type="entry name" value="HTH-TYPE TRANSCRIPTIONAL REGULATOR YJDC"/>
    <property type="match status" value="1"/>
</dbReference>
<name>A0ABV8UDG2_9PROT</name>
<keyword evidence="7" id="KW-1185">Reference proteome</keyword>
<sequence length="189" mass="20058">MTRPPKFSKAAMAEFLEQVFKENGYEGASLKLLAATTGLSKASLYHHFPKGKSEMAAYVLAYSGARLSKLVLAPLRSANKEGLLASLRGAVTYYGGDVPICLMNSLLLGEGRELFGSQIRTAVDAWQAGLSACLVGEGTEKGEADAWASDAIGRIQGALVLCRVEGTRVPLDNCLEALSSDVESWLAEG</sequence>
<dbReference type="Pfam" id="PF21993">
    <property type="entry name" value="TetR_C_13_2"/>
    <property type="match status" value="1"/>
</dbReference>
<dbReference type="PROSITE" id="PS50977">
    <property type="entry name" value="HTH_TETR_2"/>
    <property type="match status" value="1"/>
</dbReference>
<comment type="caution">
    <text evidence="6">The sequence shown here is derived from an EMBL/GenBank/DDBJ whole genome shotgun (WGS) entry which is preliminary data.</text>
</comment>
<dbReference type="Proteomes" id="UP001595776">
    <property type="component" value="Unassembled WGS sequence"/>
</dbReference>
<dbReference type="InterPro" id="IPR054156">
    <property type="entry name" value="YxaF_TetR_C"/>
</dbReference>
<dbReference type="RefSeq" id="WP_082719627.1">
    <property type="nucleotide sequence ID" value="NZ_JBHSCR010000014.1"/>
</dbReference>
<dbReference type="Pfam" id="PF00440">
    <property type="entry name" value="TetR_N"/>
    <property type="match status" value="1"/>
</dbReference>
<dbReference type="Gene3D" id="1.10.357.10">
    <property type="entry name" value="Tetracycline Repressor, domain 2"/>
    <property type="match status" value="1"/>
</dbReference>
<evidence type="ECO:0000259" key="5">
    <source>
        <dbReference type="PROSITE" id="PS50977"/>
    </source>
</evidence>
<accession>A0ABV8UDG2</accession>
<dbReference type="SUPFAM" id="SSF48498">
    <property type="entry name" value="Tetracyclin repressor-like, C-terminal domain"/>
    <property type="match status" value="1"/>
</dbReference>
<dbReference type="SUPFAM" id="SSF46689">
    <property type="entry name" value="Homeodomain-like"/>
    <property type="match status" value="1"/>
</dbReference>
<keyword evidence="2 4" id="KW-0238">DNA-binding</keyword>
<reference evidence="7" key="1">
    <citation type="journal article" date="2019" name="Int. J. Syst. Evol. Microbiol.">
        <title>The Global Catalogue of Microorganisms (GCM) 10K type strain sequencing project: providing services to taxonomists for standard genome sequencing and annotation.</title>
        <authorList>
            <consortium name="The Broad Institute Genomics Platform"/>
            <consortium name="The Broad Institute Genome Sequencing Center for Infectious Disease"/>
            <person name="Wu L."/>
            <person name="Ma J."/>
        </authorList>
    </citation>
    <scope>NUCLEOTIDE SEQUENCE [LARGE SCALE GENOMIC DNA]</scope>
    <source>
        <strain evidence="7">CGMCC 1.15304</strain>
    </source>
</reference>
<feature type="domain" description="HTH tetR-type" evidence="5">
    <location>
        <begin position="6"/>
        <end position="66"/>
    </location>
</feature>
<evidence type="ECO:0000313" key="7">
    <source>
        <dbReference type="Proteomes" id="UP001595776"/>
    </source>
</evidence>
<dbReference type="PANTHER" id="PTHR47506">
    <property type="entry name" value="TRANSCRIPTIONAL REGULATORY PROTEIN"/>
    <property type="match status" value="1"/>
</dbReference>
<keyword evidence="3" id="KW-0804">Transcription</keyword>
<evidence type="ECO:0000256" key="4">
    <source>
        <dbReference type="PROSITE-ProRule" id="PRU00335"/>
    </source>
</evidence>
<feature type="DNA-binding region" description="H-T-H motif" evidence="4">
    <location>
        <begin position="29"/>
        <end position="48"/>
    </location>
</feature>
<dbReference type="InterPro" id="IPR001647">
    <property type="entry name" value="HTH_TetR"/>
</dbReference>
<proteinExistence type="predicted"/>
<protein>
    <submittedName>
        <fullName evidence="6">TetR/AcrR family transcriptional regulator</fullName>
    </submittedName>
</protein>
<evidence type="ECO:0000256" key="1">
    <source>
        <dbReference type="ARBA" id="ARBA00023015"/>
    </source>
</evidence>
<gene>
    <name evidence="6" type="ORF">ACFO5Q_12675</name>
</gene>
<evidence type="ECO:0000256" key="3">
    <source>
        <dbReference type="ARBA" id="ARBA00023163"/>
    </source>
</evidence>
<keyword evidence="1" id="KW-0805">Transcription regulation</keyword>
<dbReference type="InterPro" id="IPR009057">
    <property type="entry name" value="Homeodomain-like_sf"/>
</dbReference>
<dbReference type="EMBL" id="JBHSCR010000014">
    <property type="protein sequence ID" value="MFC4348700.1"/>
    <property type="molecule type" value="Genomic_DNA"/>
</dbReference>
<evidence type="ECO:0000256" key="2">
    <source>
        <dbReference type="ARBA" id="ARBA00023125"/>
    </source>
</evidence>
<evidence type="ECO:0000313" key="6">
    <source>
        <dbReference type="EMBL" id="MFC4348700.1"/>
    </source>
</evidence>
<dbReference type="InterPro" id="IPR036271">
    <property type="entry name" value="Tet_transcr_reg_TetR-rel_C_sf"/>
</dbReference>
<organism evidence="6 7">
    <name type="scientific">Kordiimonas lipolytica</name>
    <dbReference type="NCBI Taxonomy" id="1662421"/>
    <lineage>
        <taxon>Bacteria</taxon>
        <taxon>Pseudomonadati</taxon>
        <taxon>Pseudomonadota</taxon>
        <taxon>Alphaproteobacteria</taxon>
        <taxon>Kordiimonadales</taxon>
        <taxon>Kordiimonadaceae</taxon>
        <taxon>Kordiimonas</taxon>
    </lineage>
</organism>